<keyword evidence="14" id="KW-1185">Reference proteome</keyword>
<evidence type="ECO:0000256" key="4">
    <source>
        <dbReference type="ARBA" id="ARBA00023040"/>
    </source>
</evidence>
<evidence type="ECO:0000256" key="1">
    <source>
        <dbReference type="ARBA" id="ARBA00004141"/>
    </source>
</evidence>
<organism evidence="11 14">
    <name type="scientific">Didymodactylos carnosus</name>
    <dbReference type="NCBI Taxonomy" id="1234261"/>
    <lineage>
        <taxon>Eukaryota</taxon>
        <taxon>Metazoa</taxon>
        <taxon>Spiralia</taxon>
        <taxon>Gnathifera</taxon>
        <taxon>Rotifera</taxon>
        <taxon>Eurotatoria</taxon>
        <taxon>Bdelloidea</taxon>
        <taxon>Philodinida</taxon>
        <taxon>Philodinidae</taxon>
        <taxon>Didymodactylos</taxon>
    </lineage>
</organism>
<dbReference type="Pfam" id="PF00001">
    <property type="entry name" value="7tm_1"/>
    <property type="match status" value="1"/>
</dbReference>
<dbReference type="EMBL" id="CAJNOQ010007993">
    <property type="protein sequence ID" value="CAF1185179.1"/>
    <property type="molecule type" value="Genomic_DNA"/>
</dbReference>
<evidence type="ECO:0000259" key="9">
    <source>
        <dbReference type="PROSITE" id="PS50262"/>
    </source>
</evidence>
<evidence type="ECO:0000256" key="2">
    <source>
        <dbReference type="ARBA" id="ARBA00022692"/>
    </source>
</evidence>
<dbReference type="Proteomes" id="UP000663829">
    <property type="component" value="Unassembled WGS sequence"/>
</dbReference>
<evidence type="ECO:0000256" key="3">
    <source>
        <dbReference type="ARBA" id="ARBA00022989"/>
    </source>
</evidence>
<gene>
    <name evidence="11" type="ORF">GPM918_LOCUS22909</name>
    <name evidence="10" type="ORF">OVA965_LOCUS23199</name>
    <name evidence="12" type="ORF">SRO942_LOCUS22908</name>
    <name evidence="13" type="ORF">TMI583_LOCUS23920</name>
</gene>
<proteinExistence type="predicted"/>
<keyword evidence="2 8" id="KW-0812">Transmembrane</keyword>
<evidence type="ECO:0000256" key="7">
    <source>
        <dbReference type="ARBA" id="ARBA00023224"/>
    </source>
</evidence>
<keyword evidence="3 8" id="KW-1133">Transmembrane helix</keyword>
<dbReference type="PANTHER" id="PTHR24243:SF233">
    <property type="entry name" value="THYROTROPIN-RELEASING HORMONE RECEPTOR"/>
    <property type="match status" value="1"/>
</dbReference>
<feature type="transmembrane region" description="Helical" evidence="8">
    <location>
        <begin position="67"/>
        <end position="90"/>
    </location>
</feature>
<dbReference type="SUPFAM" id="SSF81321">
    <property type="entry name" value="Family A G protein-coupled receptor-like"/>
    <property type="match status" value="1"/>
</dbReference>
<name>A0A814V9G4_9BILA</name>
<evidence type="ECO:0000313" key="11">
    <source>
        <dbReference type="EMBL" id="CAF1185179.1"/>
    </source>
</evidence>
<evidence type="ECO:0000256" key="8">
    <source>
        <dbReference type="SAM" id="Phobius"/>
    </source>
</evidence>
<evidence type="ECO:0000313" key="12">
    <source>
        <dbReference type="EMBL" id="CAF3949465.1"/>
    </source>
</evidence>
<dbReference type="EMBL" id="CAJNOK010013409">
    <property type="protein sequence ID" value="CAF1183884.1"/>
    <property type="molecule type" value="Genomic_DNA"/>
</dbReference>
<dbReference type="Proteomes" id="UP000682733">
    <property type="component" value="Unassembled WGS sequence"/>
</dbReference>
<feature type="transmembrane region" description="Helical" evidence="8">
    <location>
        <begin position="166"/>
        <end position="186"/>
    </location>
</feature>
<dbReference type="AlphaFoldDB" id="A0A814V9G4"/>
<evidence type="ECO:0000313" key="14">
    <source>
        <dbReference type="Proteomes" id="UP000663829"/>
    </source>
</evidence>
<comment type="subcellular location">
    <subcellularLocation>
        <location evidence="1">Membrane</location>
        <topology evidence="1">Multi-pass membrane protein</topology>
    </subcellularLocation>
</comment>
<dbReference type="Proteomes" id="UP000681722">
    <property type="component" value="Unassembled WGS sequence"/>
</dbReference>
<keyword evidence="7" id="KW-0807">Transducer</keyword>
<evidence type="ECO:0000313" key="10">
    <source>
        <dbReference type="EMBL" id="CAF1183884.1"/>
    </source>
</evidence>
<reference evidence="11" key="1">
    <citation type="submission" date="2021-02" db="EMBL/GenBank/DDBJ databases">
        <authorList>
            <person name="Nowell W R."/>
        </authorList>
    </citation>
    <scope>NUCLEOTIDE SEQUENCE</scope>
</reference>
<evidence type="ECO:0000313" key="13">
    <source>
        <dbReference type="EMBL" id="CAF3995155.1"/>
    </source>
</evidence>
<dbReference type="GO" id="GO:0005886">
    <property type="term" value="C:plasma membrane"/>
    <property type="evidence" value="ECO:0007669"/>
    <property type="project" value="TreeGrafter"/>
</dbReference>
<sequence length="254" mass="30084">MGFLTRILESGFDVRPVDHNRRICKIRNYLAHVAVYQSSLFITMACIDRCAATCTNVKYRKFYESVVAYRVLPVSILFCFLILSHIPIWFETEYVLSEFNVKVMRCYARKGTYRLVFNTFFLIFYSIIPLTLMSVFGLITVRNIRHKLLCCQTQKSRYLRKKDHQLITMMLMQILLFIILTFPFAIEKFYSILTENNVKSSLTIAWDNFVKSVILLLLYTNYSDSFYLYTLSATVFRKEFLAIFQKKFKETTID</sequence>
<comment type="caution">
    <text evidence="11">The sequence shown here is derived from an EMBL/GenBank/DDBJ whole genome shotgun (WGS) entry which is preliminary data.</text>
</comment>
<keyword evidence="6" id="KW-0675">Receptor</keyword>
<dbReference type="EMBL" id="CAJOBA010034940">
    <property type="protein sequence ID" value="CAF3995155.1"/>
    <property type="molecule type" value="Genomic_DNA"/>
</dbReference>
<keyword evidence="5 8" id="KW-0472">Membrane</keyword>
<evidence type="ECO:0000256" key="5">
    <source>
        <dbReference type="ARBA" id="ARBA00023136"/>
    </source>
</evidence>
<feature type="domain" description="G-protein coupled receptors family 1 profile" evidence="9">
    <location>
        <begin position="1"/>
        <end position="229"/>
    </location>
</feature>
<accession>A0A814V9G4</accession>
<evidence type="ECO:0000256" key="6">
    <source>
        <dbReference type="ARBA" id="ARBA00023170"/>
    </source>
</evidence>
<feature type="transmembrane region" description="Helical" evidence="8">
    <location>
        <begin position="115"/>
        <end position="139"/>
    </location>
</feature>
<dbReference type="InterPro" id="IPR017452">
    <property type="entry name" value="GPCR_Rhodpsn_7TM"/>
</dbReference>
<dbReference type="Proteomes" id="UP000677228">
    <property type="component" value="Unassembled WGS sequence"/>
</dbReference>
<dbReference type="EMBL" id="CAJOBC010007994">
    <property type="protein sequence ID" value="CAF3949465.1"/>
    <property type="molecule type" value="Genomic_DNA"/>
</dbReference>
<dbReference type="PROSITE" id="PS50262">
    <property type="entry name" value="G_PROTEIN_RECEP_F1_2"/>
    <property type="match status" value="1"/>
</dbReference>
<keyword evidence="4" id="KW-0297">G-protein coupled receptor</keyword>
<dbReference type="GO" id="GO:0004930">
    <property type="term" value="F:G protein-coupled receptor activity"/>
    <property type="evidence" value="ECO:0007669"/>
    <property type="project" value="UniProtKB-KW"/>
</dbReference>
<protein>
    <recommendedName>
        <fullName evidence="9">G-protein coupled receptors family 1 profile domain-containing protein</fullName>
    </recommendedName>
</protein>
<dbReference type="Gene3D" id="1.20.1070.10">
    <property type="entry name" value="Rhodopsin 7-helix transmembrane proteins"/>
    <property type="match status" value="1"/>
</dbReference>
<dbReference type="PANTHER" id="PTHR24243">
    <property type="entry name" value="G-PROTEIN COUPLED RECEPTOR"/>
    <property type="match status" value="1"/>
</dbReference>
<dbReference type="InterPro" id="IPR000276">
    <property type="entry name" value="GPCR_Rhodpsn"/>
</dbReference>